<dbReference type="SUPFAM" id="SSF46785">
    <property type="entry name" value="Winged helix' DNA-binding domain"/>
    <property type="match status" value="1"/>
</dbReference>
<accession>A0ABY4SDK7</accession>
<reference evidence="6" key="1">
    <citation type="submission" date="2022-05" db="EMBL/GenBank/DDBJ databases">
        <title>An RpoN-dependent PEP-CTERM gene is involved in floc formation of an Aquincola tertiaricarbonis strain.</title>
        <authorList>
            <person name="Qiu D."/>
            <person name="Xia M."/>
        </authorList>
    </citation>
    <scope>NUCLEOTIDE SEQUENCE</scope>
    <source>
        <strain evidence="6">RN12</strain>
    </source>
</reference>
<dbReference type="InterPro" id="IPR014036">
    <property type="entry name" value="DeoR-like_C"/>
</dbReference>
<keyword evidence="7" id="KW-1185">Reference proteome</keyword>
<dbReference type="Proteomes" id="UP001056201">
    <property type="component" value="Chromosome 2"/>
</dbReference>
<dbReference type="PROSITE" id="PS51000">
    <property type="entry name" value="HTH_DEOR_2"/>
    <property type="match status" value="1"/>
</dbReference>
<evidence type="ECO:0000259" key="5">
    <source>
        <dbReference type="PROSITE" id="PS51000"/>
    </source>
</evidence>
<dbReference type="Pfam" id="PF08220">
    <property type="entry name" value="HTH_DeoR"/>
    <property type="match status" value="1"/>
</dbReference>
<protein>
    <submittedName>
        <fullName evidence="6">DeoR/GlpR family DNA-binding transcription regulator</fullName>
    </submittedName>
</protein>
<dbReference type="InterPro" id="IPR036390">
    <property type="entry name" value="WH_DNA-bd_sf"/>
</dbReference>
<gene>
    <name evidence="6" type="ORF">MW290_26535</name>
</gene>
<dbReference type="InterPro" id="IPR050313">
    <property type="entry name" value="Carb_Metab_HTH_regulators"/>
</dbReference>
<dbReference type="PRINTS" id="PR00037">
    <property type="entry name" value="HTHLACR"/>
</dbReference>
<dbReference type="InterPro" id="IPR037171">
    <property type="entry name" value="NagB/RpiA_transferase-like"/>
</dbReference>
<evidence type="ECO:0000256" key="4">
    <source>
        <dbReference type="ARBA" id="ARBA00023163"/>
    </source>
</evidence>
<keyword evidence="4" id="KW-0804">Transcription</keyword>
<proteinExistence type="predicted"/>
<evidence type="ECO:0000256" key="3">
    <source>
        <dbReference type="ARBA" id="ARBA00023125"/>
    </source>
</evidence>
<dbReference type="SMART" id="SM01134">
    <property type="entry name" value="DeoRC"/>
    <property type="match status" value="1"/>
</dbReference>
<dbReference type="PANTHER" id="PTHR30363">
    <property type="entry name" value="HTH-TYPE TRANSCRIPTIONAL REGULATOR SRLR-RELATED"/>
    <property type="match status" value="1"/>
</dbReference>
<dbReference type="Gene3D" id="3.40.50.1360">
    <property type="match status" value="1"/>
</dbReference>
<evidence type="ECO:0000313" key="6">
    <source>
        <dbReference type="EMBL" id="URI09126.1"/>
    </source>
</evidence>
<name>A0ABY4SDK7_AQUTE</name>
<evidence type="ECO:0000256" key="2">
    <source>
        <dbReference type="ARBA" id="ARBA00023015"/>
    </source>
</evidence>
<dbReference type="SMART" id="SM00420">
    <property type="entry name" value="HTH_DEOR"/>
    <property type="match status" value="1"/>
</dbReference>
<dbReference type="PROSITE" id="PS00894">
    <property type="entry name" value="HTH_DEOR_1"/>
    <property type="match status" value="1"/>
</dbReference>
<organism evidence="6 7">
    <name type="scientific">Aquincola tertiaricarbonis</name>
    <dbReference type="NCBI Taxonomy" id="391953"/>
    <lineage>
        <taxon>Bacteria</taxon>
        <taxon>Pseudomonadati</taxon>
        <taxon>Pseudomonadota</taxon>
        <taxon>Betaproteobacteria</taxon>
        <taxon>Burkholderiales</taxon>
        <taxon>Sphaerotilaceae</taxon>
        <taxon>Aquincola</taxon>
    </lineage>
</organism>
<dbReference type="InterPro" id="IPR001034">
    <property type="entry name" value="DeoR_HTH"/>
</dbReference>
<dbReference type="InterPro" id="IPR036388">
    <property type="entry name" value="WH-like_DNA-bd_sf"/>
</dbReference>
<dbReference type="InterPro" id="IPR018356">
    <property type="entry name" value="Tscrpt_reg_HTH_DeoR_CS"/>
</dbReference>
<keyword evidence="2" id="KW-0805">Transcription regulation</keyword>
<dbReference type="EMBL" id="CP097636">
    <property type="protein sequence ID" value="URI09126.1"/>
    <property type="molecule type" value="Genomic_DNA"/>
</dbReference>
<keyword evidence="1" id="KW-0678">Repressor</keyword>
<dbReference type="Pfam" id="PF00455">
    <property type="entry name" value="DeoRC"/>
    <property type="match status" value="1"/>
</dbReference>
<feature type="domain" description="HTH deoR-type" evidence="5">
    <location>
        <begin position="11"/>
        <end position="66"/>
    </location>
</feature>
<evidence type="ECO:0000256" key="1">
    <source>
        <dbReference type="ARBA" id="ARBA00022491"/>
    </source>
</evidence>
<dbReference type="Gene3D" id="1.10.10.10">
    <property type="entry name" value="Winged helix-like DNA-binding domain superfamily/Winged helix DNA-binding domain"/>
    <property type="match status" value="1"/>
</dbReference>
<keyword evidence="3 6" id="KW-0238">DNA-binding</keyword>
<dbReference type="GO" id="GO:0003677">
    <property type="term" value="F:DNA binding"/>
    <property type="evidence" value="ECO:0007669"/>
    <property type="project" value="UniProtKB-KW"/>
</dbReference>
<dbReference type="SUPFAM" id="SSF100950">
    <property type="entry name" value="NagB/RpiA/CoA transferase-like"/>
    <property type="match status" value="1"/>
</dbReference>
<dbReference type="PANTHER" id="PTHR30363:SF4">
    <property type="entry name" value="GLYCEROL-3-PHOSPHATE REGULON REPRESSOR"/>
    <property type="match status" value="1"/>
</dbReference>
<sequence length="256" mass="27151">MSTPTDLPRFVEERQQRIAELLKTRGRVEVAALAADYGVSDDTIRRDLRQLAARGLVQKTHGGAVALNTGVMSSQQRAAVMPAVKQAIARRAAGLVQPHQTLFIDGGSTALALAQQLRAEGAPRPLTVVTHALDVFLTLADVPQLRPVLAGGEWLPVHRVFEGEQAVATLRAHRADIAFLGACALHERTGVTAWQPGDAAIKRAMVAGAVRRVVLCDASKLGDVAPCAVAELAELDHVITDGEPAFLGARRLAPAV</sequence>
<evidence type="ECO:0000313" key="7">
    <source>
        <dbReference type="Proteomes" id="UP001056201"/>
    </source>
</evidence>